<evidence type="ECO:0000313" key="2">
    <source>
        <dbReference type="Proteomes" id="UP000244896"/>
    </source>
</evidence>
<sequence length="128" mass="14461">MITRALQVTSDYRTNHDWTFGKGRQSYLRHEDAIKQSIKTRLMSFLGDCFFDINAGVDWWRFLGGKERLALLVQIRSIILGTEGVMGVTDLDVIDAPATRGIQIRYEINTLYSRTQTGTVEVSTSSVA</sequence>
<dbReference type="Gene3D" id="3.10.450.40">
    <property type="match status" value="1"/>
</dbReference>
<name>A0A2U8E5V4_9BACT</name>
<dbReference type="AlphaFoldDB" id="A0A2U8E5V4"/>
<dbReference type="RefSeq" id="WP_108826222.1">
    <property type="nucleotide sequence ID" value="NZ_CP023004.1"/>
</dbReference>
<dbReference type="InterPro" id="IPR020288">
    <property type="entry name" value="Sheath_initiator"/>
</dbReference>
<organism evidence="1 2">
    <name type="scientific">Ereboglobus luteus</name>
    <dbReference type="NCBI Taxonomy" id="1796921"/>
    <lineage>
        <taxon>Bacteria</taxon>
        <taxon>Pseudomonadati</taxon>
        <taxon>Verrucomicrobiota</taxon>
        <taxon>Opitutia</taxon>
        <taxon>Opitutales</taxon>
        <taxon>Opitutaceae</taxon>
        <taxon>Ereboglobus</taxon>
    </lineage>
</organism>
<dbReference type="KEGG" id="elut:CKA38_14595"/>
<proteinExistence type="predicted"/>
<protein>
    <recommendedName>
        <fullName evidence="3">IraD/Gp25-like domain-containing protein</fullName>
    </recommendedName>
</protein>
<dbReference type="Proteomes" id="UP000244896">
    <property type="component" value="Chromosome"/>
</dbReference>
<dbReference type="SUPFAM" id="SSF160719">
    <property type="entry name" value="gpW/gp25-like"/>
    <property type="match status" value="1"/>
</dbReference>
<dbReference type="EMBL" id="CP023004">
    <property type="protein sequence ID" value="AWI10319.1"/>
    <property type="molecule type" value="Genomic_DNA"/>
</dbReference>
<reference evidence="1 2" key="1">
    <citation type="journal article" date="2018" name="Syst. Appl. Microbiol.">
        <title>Ereboglobus luteus gen. nov. sp. nov. from cockroach guts, and new insights into the oxygen relationship of the genera Opitutus and Didymococcus (Verrucomicrobia: Opitutaceae).</title>
        <authorList>
            <person name="Tegtmeier D."/>
            <person name="Belitz A."/>
            <person name="Radek R."/>
            <person name="Heimerl T."/>
            <person name="Brune A."/>
        </authorList>
    </citation>
    <scope>NUCLEOTIDE SEQUENCE [LARGE SCALE GENOMIC DNA]</scope>
    <source>
        <strain evidence="1 2">Ho45</strain>
    </source>
</reference>
<accession>A0A2U8E5V4</accession>
<gene>
    <name evidence="1" type="ORF">CKA38_14595</name>
</gene>
<evidence type="ECO:0000313" key="1">
    <source>
        <dbReference type="EMBL" id="AWI10319.1"/>
    </source>
</evidence>
<dbReference type="Pfam" id="PF10934">
    <property type="entry name" value="Sheath_initiator"/>
    <property type="match status" value="1"/>
</dbReference>
<dbReference type="OrthoDB" id="9812969at2"/>
<evidence type="ECO:0008006" key="3">
    <source>
        <dbReference type="Google" id="ProtNLM"/>
    </source>
</evidence>
<keyword evidence="2" id="KW-1185">Reference proteome</keyword>